<feature type="domain" description="UspA" evidence="2">
    <location>
        <begin position="174"/>
        <end position="309"/>
    </location>
</feature>
<evidence type="ECO:0000256" key="1">
    <source>
        <dbReference type="ARBA" id="ARBA00008791"/>
    </source>
</evidence>
<dbReference type="PANTHER" id="PTHR46268">
    <property type="entry name" value="STRESS RESPONSE PROTEIN NHAX"/>
    <property type="match status" value="1"/>
</dbReference>
<proteinExistence type="inferred from homology"/>
<sequence>MDSNLSQEVILKRGKTFKKILFCVDFSPFAELLLSCVEEYVNVGMKEIILLHVVEAKVYADYGEGANPAFLEIEREAQELLERLADRIDASRVQVRPMVKAGSAASVIADTAKEENVSLIFMGAHGKGFLDRFIIGSVSEKVLRLADRPVLIEQCRVRKAGNDYACEKACSLLFENILFANDFSEYSERIWPILADMANHICAPVTLLHVREGRTNWGWDAAYRALQGKAKDNMRRLEDLVDSLSGGCPKVDEEMAEGSPAPRILEIAAERNASLIVIGALGNRTVGTLLGGVAERVLRESERPVLVLKA</sequence>
<accession>A0A1F2WH58</accession>
<evidence type="ECO:0000313" key="4">
    <source>
        <dbReference type="Proteomes" id="UP000177876"/>
    </source>
</evidence>
<dbReference type="EMBL" id="MELK01000048">
    <property type="protein sequence ID" value="OFW56146.1"/>
    <property type="molecule type" value="Genomic_DNA"/>
</dbReference>
<dbReference type="InterPro" id="IPR006016">
    <property type="entry name" value="UspA"/>
</dbReference>
<dbReference type="STRING" id="1797197.A2Y75_03225"/>
<dbReference type="PRINTS" id="PR01438">
    <property type="entry name" value="UNVRSLSTRESS"/>
</dbReference>
<dbReference type="SUPFAM" id="SSF52402">
    <property type="entry name" value="Adenine nucleotide alpha hydrolases-like"/>
    <property type="match status" value="2"/>
</dbReference>
<dbReference type="PANTHER" id="PTHR46268:SF6">
    <property type="entry name" value="UNIVERSAL STRESS PROTEIN UP12"/>
    <property type="match status" value="1"/>
</dbReference>
<gene>
    <name evidence="3" type="ORF">A2Y75_03225</name>
</gene>
<comment type="similarity">
    <text evidence="1">Belongs to the universal stress protein A family.</text>
</comment>
<protein>
    <recommendedName>
        <fullName evidence="2">UspA domain-containing protein</fullName>
    </recommendedName>
</protein>
<dbReference type="CDD" id="cd00293">
    <property type="entry name" value="USP-like"/>
    <property type="match status" value="2"/>
</dbReference>
<comment type="caution">
    <text evidence="3">The sequence shown here is derived from an EMBL/GenBank/DDBJ whole genome shotgun (WGS) entry which is preliminary data.</text>
</comment>
<organism evidence="3 4">
    <name type="scientific">Candidatus Solincola sediminis</name>
    <dbReference type="NCBI Taxonomy" id="1797199"/>
    <lineage>
        <taxon>Bacteria</taxon>
        <taxon>Bacillati</taxon>
        <taxon>Actinomycetota</taxon>
        <taxon>Candidatus Geothermincolia</taxon>
        <taxon>Candidatus Geothermincolales</taxon>
        <taxon>Candidatus Geothermincolaceae</taxon>
        <taxon>Candidatus Solincola</taxon>
    </lineage>
</organism>
<dbReference type="AlphaFoldDB" id="A0A1F2WH58"/>
<dbReference type="Gene3D" id="3.40.50.620">
    <property type="entry name" value="HUPs"/>
    <property type="match status" value="2"/>
</dbReference>
<dbReference type="Pfam" id="PF00582">
    <property type="entry name" value="Usp"/>
    <property type="match status" value="2"/>
</dbReference>
<evidence type="ECO:0000313" key="3">
    <source>
        <dbReference type="EMBL" id="OFW56146.1"/>
    </source>
</evidence>
<reference evidence="3 4" key="1">
    <citation type="journal article" date="2016" name="Nat. Commun.">
        <title>Thousands of microbial genomes shed light on interconnected biogeochemical processes in an aquifer system.</title>
        <authorList>
            <person name="Anantharaman K."/>
            <person name="Brown C.T."/>
            <person name="Hug L.A."/>
            <person name="Sharon I."/>
            <person name="Castelle C.J."/>
            <person name="Probst A.J."/>
            <person name="Thomas B.C."/>
            <person name="Singh A."/>
            <person name="Wilkins M.J."/>
            <person name="Karaoz U."/>
            <person name="Brodie E.L."/>
            <person name="Williams K.H."/>
            <person name="Hubbard S.S."/>
            <person name="Banfield J.F."/>
        </authorList>
    </citation>
    <scope>NUCLEOTIDE SEQUENCE [LARGE SCALE GENOMIC DNA]</scope>
</reference>
<feature type="domain" description="UspA" evidence="2">
    <location>
        <begin position="17"/>
        <end position="152"/>
    </location>
</feature>
<dbReference type="Proteomes" id="UP000177876">
    <property type="component" value="Unassembled WGS sequence"/>
</dbReference>
<dbReference type="InterPro" id="IPR014729">
    <property type="entry name" value="Rossmann-like_a/b/a_fold"/>
</dbReference>
<evidence type="ECO:0000259" key="2">
    <source>
        <dbReference type="Pfam" id="PF00582"/>
    </source>
</evidence>
<dbReference type="InterPro" id="IPR006015">
    <property type="entry name" value="Universal_stress_UspA"/>
</dbReference>
<name>A0A1F2WH58_9ACTN</name>